<dbReference type="InParanoid" id="G4TZD8"/>
<dbReference type="HOGENOM" id="CLU_1210245_0_0_1"/>
<keyword evidence="6" id="KW-1185">Reference proteome</keyword>
<evidence type="ECO:0000256" key="1">
    <source>
        <dbReference type="ARBA" id="ARBA00022741"/>
    </source>
</evidence>
<dbReference type="InterPro" id="IPR027417">
    <property type="entry name" value="P-loop_NTPase"/>
</dbReference>
<dbReference type="GO" id="GO:0016787">
    <property type="term" value="F:hydrolase activity"/>
    <property type="evidence" value="ECO:0007669"/>
    <property type="project" value="UniProtKB-KW"/>
</dbReference>
<dbReference type="GO" id="GO:0005524">
    <property type="term" value="F:ATP binding"/>
    <property type="evidence" value="ECO:0007669"/>
    <property type="project" value="UniProtKB-KW"/>
</dbReference>
<reference evidence="5 6" key="1">
    <citation type="journal article" date="2011" name="PLoS Pathog.">
        <title>Endophytic Life Strategies Decoded by Genome and Transcriptome Analyses of the Mutualistic Root Symbiont Piriformospora indica.</title>
        <authorList>
            <person name="Zuccaro A."/>
            <person name="Lahrmann U."/>
            <person name="Guldener U."/>
            <person name="Langen G."/>
            <person name="Pfiffi S."/>
            <person name="Biedenkopf D."/>
            <person name="Wong P."/>
            <person name="Samans B."/>
            <person name="Grimm C."/>
            <person name="Basiewicz M."/>
            <person name="Murat C."/>
            <person name="Martin F."/>
            <person name="Kogel K.H."/>
        </authorList>
    </citation>
    <scope>NUCLEOTIDE SEQUENCE [LARGE SCALE GENOMIC DNA]</scope>
    <source>
        <strain evidence="5 6">DSM 11827</strain>
    </source>
</reference>
<evidence type="ECO:0008006" key="7">
    <source>
        <dbReference type="Google" id="ProtNLM"/>
    </source>
</evidence>
<organism evidence="5 6">
    <name type="scientific">Serendipita indica (strain DSM 11827)</name>
    <name type="common">Root endophyte fungus</name>
    <name type="synonym">Piriformospora indica</name>
    <dbReference type="NCBI Taxonomy" id="1109443"/>
    <lineage>
        <taxon>Eukaryota</taxon>
        <taxon>Fungi</taxon>
        <taxon>Dikarya</taxon>
        <taxon>Basidiomycota</taxon>
        <taxon>Agaricomycotina</taxon>
        <taxon>Agaricomycetes</taxon>
        <taxon>Sebacinales</taxon>
        <taxon>Serendipitaceae</taxon>
        <taxon>Serendipita</taxon>
    </lineage>
</organism>
<dbReference type="Proteomes" id="UP000007148">
    <property type="component" value="Unassembled WGS sequence"/>
</dbReference>
<gene>
    <name evidence="5" type="ORF">PIIN_10670</name>
</gene>
<accession>G4TZD8</accession>
<keyword evidence="4" id="KW-0067">ATP-binding</keyword>
<evidence type="ECO:0000256" key="2">
    <source>
        <dbReference type="ARBA" id="ARBA00022801"/>
    </source>
</evidence>
<dbReference type="EMBL" id="CAFZ01000914">
    <property type="protein sequence ID" value="CCA76681.1"/>
    <property type="molecule type" value="Genomic_DNA"/>
</dbReference>
<sequence length="229" mass="25543">MTDHTTTRLQYMTDGIHSWTGTPQIVFDKAHESTLATDTPLGLLKRILVGTHIRHVRCSQVSILPFKFPRQIVHGRRKGGCWASAASSFAHRSQSRSSMHMNQNQTTSTPRFGLYPQFISLRSQVTSSSSSPVRDQIQTACHRLHSRCLLHREAHPTALEPIVRFLPQAATTYLRCDTSATEAKGISRPQVIVATNITEKSLTVGEIVYVIDPAFSKLSMTHELASNRP</sequence>
<dbReference type="AlphaFoldDB" id="G4TZD8"/>
<dbReference type="PANTHER" id="PTHR18934">
    <property type="entry name" value="ATP-DEPENDENT RNA HELICASE"/>
    <property type="match status" value="1"/>
</dbReference>
<proteinExistence type="predicted"/>
<evidence type="ECO:0000313" key="6">
    <source>
        <dbReference type="Proteomes" id="UP000007148"/>
    </source>
</evidence>
<protein>
    <recommendedName>
        <fullName evidence="7">Helicase C-terminal domain-containing protein</fullName>
    </recommendedName>
</protein>
<dbReference type="GO" id="GO:0004386">
    <property type="term" value="F:helicase activity"/>
    <property type="evidence" value="ECO:0007669"/>
    <property type="project" value="UniProtKB-KW"/>
</dbReference>
<name>G4TZD8_SERID</name>
<dbReference type="Gene3D" id="3.40.50.300">
    <property type="entry name" value="P-loop containing nucleotide triphosphate hydrolases"/>
    <property type="match status" value="1"/>
</dbReference>
<keyword evidence="2" id="KW-0378">Hydrolase</keyword>
<evidence type="ECO:0000313" key="5">
    <source>
        <dbReference type="EMBL" id="CCA76681.1"/>
    </source>
</evidence>
<dbReference type="GO" id="GO:0003723">
    <property type="term" value="F:RNA binding"/>
    <property type="evidence" value="ECO:0007669"/>
    <property type="project" value="TreeGrafter"/>
</dbReference>
<keyword evidence="3" id="KW-0347">Helicase</keyword>
<evidence type="ECO:0000256" key="3">
    <source>
        <dbReference type="ARBA" id="ARBA00022806"/>
    </source>
</evidence>
<dbReference type="PANTHER" id="PTHR18934:SF99">
    <property type="entry name" value="ATP-DEPENDENT RNA HELICASE DHX37-RELATED"/>
    <property type="match status" value="1"/>
</dbReference>
<comment type="caution">
    <text evidence="5">The sequence shown here is derived from an EMBL/GenBank/DDBJ whole genome shotgun (WGS) entry which is preliminary data.</text>
</comment>
<evidence type="ECO:0000256" key="4">
    <source>
        <dbReference type="ARBA" id="ARBA00022840"/>
    </source>
</evidence>
<dbReference type="STRING" id="1109443.G4TZD8"/>
<keyword evidence="1" id="KW-0547">Nucleotide-binding</keyword>